<dbReference type="Pfam" id="PF08659">
    <property type="entry name" value="KR"/>
    <property type="match status" value="1"/>
</dbReference>
<dbReference type="InterPro" id="IPR009081">
    <property type="entry name" value="PP-bd_ACP"/>
</dbReference>
<reference evidence="13 14" key="1">
    <citation type="submission" date="2017-01" db="EMBL/GenBank/DDBJ databases">
        <authorList>
            <consortium name="Urmite Genomes"/>
        </authorList>
    </citation>
    <scope>NUCLEOTIDE SEQUENCE [LARGE SCALE GENOMIC DNA]</scope>
    <source>
        <strain evidence="13 14">AB57</strain>
    </source>
</reference>
<name>A0A2U3NLB8_9MYCO</name>
<dbReference type="SMART" id="SM00827">
    <property type="entry name" value="PKS_AT"/>
    <property type="match status" value="1"/>
</dbReference>
<feature type="domain" description="Ketosynthase family 3 (KS3)" evidence="11">
    <location>
        <begin position="31"/>
        <end position="458"/>
    </location>
</feature>
<dbReference type="Pfam" id="PF21089">
    <property type="entry name" value="PKS_DH_N"/>
    <property type="match status" value="1"/>
</dbReference>
<dbReference type="GO" id="GO:0016491">
    <property type="term" value="F:oxidoreductase activity"/>
    <property type="evidence" value="ECO:0007669"/>
    <property type="project" value="InterPro"/>
</dbReference>
<feature type="region of interest" description="C-terminal hotdog fold" evidence="9">
    <location>
        <begin position="1066"/>
        <end position="1206"/>
    </location>
</feature>
<dbReference type="InterPro" id="IPR055123">
    <property type="entry name" value="SpnB-like_Rossmann"/>
</dbReference>
<dbReference type="InterPro" id="IPR020843">
    <property type="entry name" value="ER"/>
</dbReference>
<keyword evidence="7" id="KW-0511">Multifunctional enzyme</keyword>
<keyword evidence="6" id="KW-0443">Lipid metabolism</keyword>
<dbReference type="Pfam" id="PF22953">
    <property type="entry name" value="SpnB_Rossmann"/>
    <property type="match status" value="1"/>
</dbReference>
<dbReference type="Gene3D" id="3.40.50.11460">
    <property type="match status" value="1"/>
</dbReference>
<dbReference type="InterPro" id="IPR049552">
    <property type="entry name" value="PKS_DH_N"/>
</dbReference>
<evidence type="ECO:0000256" key="9">
    <source>
        <dbReference type="PROSITE-ProRule" id="PRU01363"/>
    </source>
</evidence>
<dbReference type="SUPFAM" id="SSF51735">
    <property type="entry name" value="NAD(P)-binding Rossmann-fold domains"/>
    <property type="match status" value="3"/>
</dbReference>
<proteinExistence type="predicted"/>
<dbReference type="PANTHER" id="PTHR43775:SF51">
    <property type="entry name" value="INACTIVE PHENOLPHTHIOCEROL SYNTHESIS POLYKETIDE SYNTHASE TYPE I PKS1-RELATED"/>
    <property type="match status" value="1"/>
</dbReference>
<evidence type="ECO:0000259" key="11">
    <source>
        <dbReference type="PROSITE" id="PS52004"/>
    </source>
</evidence>
<dbReference type="InterPro" id="IPR020807">
    <property type="entry name" value="PKS_DH"/>
</dbReference>
<comment type="pathway">
    <text evidence="1">Lipid metabolism.</text>
</comment>
<dbReference type="Pfam" id="PF13602">
    <property type="entry name" value="ADH_zinc_N_2"/>
    <property type="match status" value="1"/>
</dbReference>
<dbReference type="InterPro" id="IPR036736">
    <property type="entry name" value="ACP-like_sf"/>
</dbReference>
<dbReference type="Gene3D" id="3.10.129.110">
    <property type="entry name" value="Polyketide synthase dehydratase"/>
    <property type="match status" value="1"/>
</dbReference>
<dbReference type="InterPro" id="IPR036291">
    <property type="entry name" value="NAD(P)-bd_dom_sf"/>
</dbReference>
<dbReference type="InterPro" id="IPR016039">
    <property type="entry name" value="Thiolase-like"/>
</dbReference>
<dbReference type="Gene3D" id="3.40.50.720">
    <property type="entry name" value="NAD(P)-binding Rossmann-like Domain"/>
    <property type="match status" value="1"/>
</dbReference>
<dbReference type="CDD" id="cd05195">
    <property type="entry name" value="enoyl_red"/>
    <property type="match status" value="1"/>
</dbReference>
<accession>A0A2U3NLB8</accession>
<dbReference type="PROSITE" id="PS50075">
    <property type="entry name" value="CARRIER"/>
    <property type="match status" value="1"/>
</dbReference>
<keyword evidence="5" id="KW-0276">Fatty acid metabolism</keyword>
<dbReference type="InterPro" id="IPR020806">
    <property type="entry name" value="PKS_PP-bd"/>
</dbReference>
<dbReference type="InterPro" id="IPR042104">
    <property type="entry name" value="PKS_dehydratase_sf"/>
</dbReference>
<dbReference type="EMBL" id="FUFA01000001">
    <property type="protein sequence ID" value="SPM32328.1"/>
    <property type="molecule type" value="Genomic_DNA"/>
</dbReference>
<dbReference type="Gene3D" id="3.40.47.10">
    <property type="match status" value="1"/>
</dbReference>
<dbReference type="FunFam" id="1.10.1200.10:FF:000007">
    <property type="entry name" value="Probable polyketide synthase pks17"/>
    <property type="match status" value="1"/>
</dbReference>
<keyword evidence="8" id="KW-0012">Acyltransferase</keyword>
<evidence type="ECO:0000256" key="8">
    <source>
        <dbReference type="ARBA" id="ARBA00023315"/>
    </source>
</evidence>
<dbReference type="Pfam" id="PF16197">
    <property type="entry name" value="KAsynt_C_assoc"/>
    <property type="match status" value="1"/>
</dbReference>
<keyword evidence="4" id="KW-0808">Transferase</keyword>
<dbReference type="GO" id="GO:0004312">
    <property type="term" value="F:fatty acid synthase activity"/>
    <property type="evidence" value="ECO:0007669"/>
    <property type="project" value="TreeGrafter"/>
</dbReference>
<dbReference type="PANTHER" id="PTHR43775">
    <property type="entry name" value="FATTY ACID SYNTHASE"/>
    <property type="match status" value="1"/>
</dbReference>
<dbReference type="InterPro" id="IPR013154">
    <property type="entry name" value="ADH-like_N"/>
</dbReference>
<dbReference type="Pfam" id="PF14765">
    <property type="entry name" value="PS-DH"/>
    <property type="match status" value="1"/>
</dbReference>
<dbReference type="GO" id="GO:0031177">
    <property type="term" value="F:phosphopantetheine binding"/>
    <property type="evidence" value="ECO:0007669"/>
    <property type="project" value="InterPro"/>
</dbReference>
<evidence type="ECO:0000256" key="6">
    <source>
        <dbReference type="ARBA" id="ARBA00023098"/>
    </source>
</evidence>
<dbReference type="PROSITE" id="PS52004">
    <property type="entry name" value="KS3_2"/>
    <property type="match status" value="1"/>
</dbReference>
<dbReference type="InterPro" id="IPR016036">
    <property type="entry name" value="Malonyl_transacylase_ACP-bd"/>
</dbReference>
<dbReference type="GO" id="GO:0006633">
    <property type="term" value="P:fatty acid biosynthetic process"/>
    <property type="evidence" value="ECO:0007669"/>
    <property type="project" value="TreeGrafter"/>
</dbReference>
<dbReference type="SUPFAM" id="SSF47336">
    <property type="entry name" value="ACP-like"/>
    <property type="match status" value="1"/>
</dbReference>
<dbReference type="SMART" id="SM01294">
    <property type="entry name" value="PKS_PP_betabranch"/>
    <property type="match status" value="1"/>
</dbReference>
<dbReference type="InterPro" id="IPR020841">
    <property type="entry name" value="PKS_Beta-ketoAc_synthase_dom"/>
</dbReference>
<evidence type="ECO:0000256" key="4">
    <source>
        <dbReference type="ARBA" id="ARBA00022679"/>
    </source>
</evidence>
<feature type="domain" description="PKS/mFAS DH" evidence="12">
    <location>
        <begin position="929"/>
        <end position="1206"/>
    </location>
</feature>
<evidence type="ECO:0000259" key="10">
    <source>
        <dbReference type="PROSITE" id="PS50075"/>
    </source>
</evidence>
<feature type="active site" description="Proton donor; for dehydratase activity" evidence="9">
    <location>
        <position position="1128"/>
    </location>
</feature>
<dbReference type="InterPro" id="IPR011032">
    <property type="entry name" value="GroES-like_sf"/>
</dbReference>
<dbReference type="Gene3D" id="3.90.180.10">
    <property type="entry name" value="Medium-chain alcohol dehydrogenases, catalytic domain"/>
    <property type="match status" value="1"/>
</dbReference>
<dbReference type="SMART" id="SM00822">
    <property type="entry name" value="PKS_KR"/>
    <property type="match status" value="1"/>
</dbReference>
<keyword evidence="3" id="KW-0597">Phosphoprotein</keyword>
<dbReference type="Pfam" id="PF08240">
    <property type="entry name" value="ADH_N"/>
    <property type="match status" value="1"/>
</dbReference>
<dbReference type="InterPro" id="IPR013968">
    <property type="entry name" value="PKS_KR"/>
</dbReference>
<feature type="non-terminal residue" evidence="13">
    <location>
        <position position="1"/>
    </location>
</feature>
<feature type="active site" description="Proton acceptor; for dehydratase activity" evidence="9">
    <location>
        <position position="961"/>
    </location>
</feature>
<protein>
    <submittedName>
        <fullName evidence="13">Polyketide synthase family protein</fullName>
    </submittedName>
</protein>
<dbReference type="Gene3D" id="3.30.70.3290">
    <property type="match status" value="1"/>
</dbReference>
<dbReference type="Pfam" id="PF00698">
    <property type="entry name" value="Acyl_transf_1"/>
    <property type="match status" value="1"/>
</dbReference>
<evidence type="ECO:0000313" key="13">
    <source>
        <dbReference type="EMBL" id="SPM32328.1"/>
    </source>
</evidence>
<evidence type="ECO:0000256" key="5">
    <source>
        <dbReference type="ARBA" id="ARBA00022832"/>
    </source>
</evidence>
<dbReference type="CDD" id="cd08956">
    <property type="entry name" value="KR_3_FAS_SDR_x"/>
    <property type="match status" value="1"/>
</dbReference>
<dbReference type="FunFam" id="3.40.366.10:FF:000002">
    <property type="entry name" value="Probable polyketide synthase 2"/>
    <property type="match status" value="1"/>
</dbReference>
<dbReference type="SUPFAM" id="SSF52151">
    <property type="entry name" value="FabD/lysophospholipase-like"/>
    <property type="match status" value="1"/>
</dbReference>
<gene>
    <name evidence="13" type="ORF">MRAB57_126</name>
</gene>
<dbReference type="FunFam" id="3.90.180.10:FF:000032">
    <property type="entry name" value="Probable polyketide synthase pks1"/>
    <property type="match status" value="1"/>
</dbReference>
<dbReference type="Proteomes" id="UP000240988">
    <property type="component" value="Unassembled WGS sequence"/>
</dbReference>
<dbReference type="Gene3D" id="1.10.1200.10">
    <property type="entry name" value="ACP-like"/>
    <property type="match status" value="1"/>
</dbReference>
<dbReference type="Gene3D" id="3.40.366.10">
    <property type="entry name" value="Malonyl-Coenzyme A Acyl Carrier Protein, domain 2"/>
    <property type="match status" value="1"/>
</dbReference>
<dbReference type="SUPFAM" id="SSF53901">
    <property type="entry name" value="Thiolase-like"/>
    <property type="match status" value="1"/>
</dbReference>
<dbReference type="CDD" id="cd00833">
    <property type="entry name" value="PKS"/>
    <property type="match status" value="1"/>
</dbReference>
<dbReference type="InterPro" id="IPR049551">
    <property type="entry name" value="PKS_DH_C"/>
</dbReference>
<dbReference type="InterPro" id="IPR050091">
    <property type="entry name" value="PKS_NRPS_Biosynth_Enz"/>
</dbReference>
<dbReference type="SMART" id="SM00829">
    <property type="entry name" value="PKS_ER"/>
    <property type="match status" value="1"/>
</dbReference>
<sequence>VDIDHCFAELVANERSHMSNHRVNDAHERGAEPIAILGMGCRFPGGVSSPDDLWQLLIEERDANSEFPTDRGWDLDALFGPDPEAPRATYVRAGSFVSNVGDFDPAFFGIGPREAEAIDPQQRLLLEAAWEALERSRIDPNSLHGSDTGVFFGVGGQEYGPRICDETEGFAGYLATGTTTGVASGRVSYTLGLEGPAVTVDTSCSSSLVAVHLAIQSLRSGECGLAVVGGATVVCSPSIMVGLGRHRAMAEDGRSKPFAAAADGFGVAEGAGVLVITTLSSARRLGYPVIALIRGSAVGQDGASDGLSAPSDSAQQKVIRRALANAGLDAGDVAVVEAHGTGTMVGDPIEARALQATYGAGHSAAQPLLVGSVKSNIGHSQQASGVAGMIKAIESIRHGVVPATLNLDSPTPQVDWSSGTIEVVAGARAWPDRPDQPRRAGVSSYGISGTNAHVILEQAPAEAEAEEPTAERPPVVPWILSAKSASGLAGQAARLRSFVQQHPDLDPGDVAYSLITTRTLFDHRAVALGSDRDELLSGLTAIAGSEPAPNVVTGKATAAGRTVFVFPGQGSQWADMAVDLLDSAPAFGDQMRLCDKAFAEFVDWSLLDVVRNDAGAADLDRVDVVQPVLFAVMVSLAAEWRAQGIEPDAVLGHSQGEIAAAYVAGALSLREAAQVVTLRSKALTALAGTGGMVSIARPVEQVLALIEPWAESISVAAHNGPSSTVVTGDAAACDELIAACEREDVQAKRIPVDYASHSAHVDQLRETLSESLSGLRPRTGEISFISAVTGAELDTASLDGDYWFTSLRQPVLFQEAVRWAYENGFDTFIESSPHPVLTIGIQESLEDYGDNHAVVGTLRRGEGGIRGVLLAAAEAHVNGKSPNWAGMFQDTGARHIDLPTYAFEHKRYWMNPGTGAVNASGLGITAAEHPLLGAVVAQADSDEVILTGRLSLASHPWLADHKVFGTVIVPGAAMVEMALHAGECAGSPRIDELILMAPLVIAENRGVAVQVIVGEWTESGDRPVRIYSRIDDGVDRRWTRHAEGLLGPEAAPTGEAEIEQWPPAGAEPIDISELYQTLGTRGYEYGPTFRGLHSAWRHNGDVFVEAALPEQSQKTDAGKFGLHPVLLDSVLHGAAFGGILAASDVTRLPFEWQGISLDVVGASQVRARITFDQSDRISITVMDVRGGPIGRIESLALQNVSPSQIRVSAAADDEVYALDWVALAAPKEGAAEVATDHVTVVRCLPTLSTGAELPDGARQTLIHALHRVKNWLSSESRSDEARLVALTHGAIAIDSSEDVADLGQAAVWGLLRTAQAENPGQIMLVDIDDWSGADVAVIEAMSRDESQLALRDGVCYAPRLARPADERVGGAQLVEAGSTWRLSTLGNGTLDSRNVFLRSWPESDRGLEPGEVRIGVRCTGINFRDVLTALGVYPDPTADVGGEGSGVVLEVAEDVVGFVPGDRVMGMFHGAGSVVVADHRMIVPIPSGWTYAQAAAVPAVFLTAYYGLADLAQAGAGERILVHAATGGVGMAAVQLARRWGLEVYATASPGKWETLRGMGFDDDHIANSRTVEFEQKFSEATGGAGVDMVLNSLTGEFIDASLRLMPRGGRFIEMGKAEIRSADEIAAQYPGVRYRAFDVFEAGPDRAQEIFRELVQLFESGELQPLPVRAWDIRHALDAYRFLSRARHVGKLVLGVPTPMNPEGTVLITGGTGVLGALLAKHLVTRHGMRHLLLISRRGLAADGAAALESELTELGASVRIAACDAADRDALQALLAEVPAEHPLTAVIHAAGVLNDAVFAAQTSRHLDEVLRPKIDAAWNLHELTADADLSAFILFSSVASLFGSLGQANYAAANAFLDGLAQHRRHRGLPGLALSWGWWAQASGMTGHLYERDRARLSRMGFIPMPSEDALALFDAALWQARSFAMPAQISRTAIRSDPSGTGLPSMFRGLIRTARRTAAAVESGSNLRQRLASMSPADQERELLDIVRSHAAAVLGHASADAVSADQEFKDLGFDSLGAVEFRNRLKSVTGLKLPTTAVFDHPTPTALARYLTGVLDSDEASASQESAAVDSADVVVVAS</sequence>
<dbReference type="InterPro" id="IPR014030">
    <property type="entry name" value="Ketoacyl_synth_N"/>
</dbReference>
<evidence type="ECO:0000256" key="1">
    <source>
        <dbReference type="ARBA" id="ARBA00005189"/>
    </source>
</evidence>
<dbReference type="InterPro" id="IPR032821">
    <property type="entry name" value="PKS_assoc"/>
</dbReference>
<dbReference type="SMART" id="SM00823">
    <property type="entry name" value="PKS_PP"/>
    <property type="match status" value="1"/>
</dbReference>
<evidence type="ECO:0000259" key="12">
    <source>
        <dbReference type="PROSITE" id="PS52019"/>
    </source>
</evidence>
<evidence type="ECO:0000256" key="2">
    <source>
        <dbReference type="ARBA" id="ARBA00022450"/>
    </source>
</evidence>
<dbReference type="SMART" id="SM00826">
    <property type="entry name" value="PKS_DH"/>
    <property type="match status" value="1"/>
</dbReference>
<dbReference type="STRING" id="1841860.GCA_900157375_00125"/>
<evidence type="ECO:0000313" key="14">
    <source>
        <dbReference type="Proteomes" id="UP000240988"/>
    </source>
</evidence>
<dbReference type="InterPro" id="IPR049900">
    <property type="entry name" value="PKS_mFAS_DH"/>
</dbReference>
<dbReference type="InterPro" id="IPR014043">
    <property type="entry name" value="Acyl_transferase_dom"/>
</dbReference>
<feature type="domain" description="Carrier" evidence="10">
    <location>
        <begin position="1985"/>
        <end position="2060"/>
    </location>
</feature>
<dbReference type="SMART" id="SM00825">
    <property type="entry name" value="PKS_KS"/>
    <property type="match status" value="1"/>
</dbReference>
<keyword evidence="2" id="KW-0596">Phosphopantetheine</keyword>
<dbReference type="InterPro" id="IPR001227">
    <property type="entry name" value="Ac_transferase_dom_sf"/>
</dbReference>
<dbReference type="SUPFAM" id="SSF50129">
    <property type="entry name" value="GroES-like"/>
    <property type="match status" value="1"/>
</dbReference>
<dbReference type="Pfam" id="PF00109">
    <property type="entry name" value="ketoacyl-synt"/>
    <property type="match status" value="1"/>
</dbReference>
<organism evidence="13 14">
    <name type="scientific">Mycobacterium rhizamassiliense</name>
    <dbReference type="NCBI Taxonomy" id="1841860"/>
    <lineage>
        <taxon>Bacteria</taxon>
        <taxon>Bacillati</taxon>
        <taxon>Actinomycetota</taxon>
        <taxon>Actinomycetes</taxon>
        <taxon>Mycobacteriales</taxon>
        <taxon>Mycobacteriaceae</taxon>
        <taxon>Mycobacterium</taxon>
    </lineage>
</organism>
<evidence type="ECO:0000256" key="7">
    <source>
        <dbReference type="ARBA" id="ARBA00023268"/>
    </source>
</evidence>
<dbReference type="FunFam" id="3.40.50.720:FF:000209">
    <property type="entry name" value="Polyketide synthase Pks12"/>
    <property type="match status" value="1"/>
</dbReference>
<dbReference type="PROSITE" id="PS52019">
    <property type="entry name" value="PKS_MFAS_DH"/>
    <property type="match status" value="1"/>
</dbReference>
<dbReference type="InterPro" id="IPR014031">
    <property type="entry name" value="Ketoacyl_synth_C"/>
</dbReference>
<dbReference type="FunFam" id="3.40.47.10:FF:000019">
    <property type="entry name" value="Polyketide synthase type I"/>
    <property type="match status" value="1"/>
</dbReference>
<feature type="region of interest" description="N-terminal hotdog fold" evidence="9">
    <location>
        <begin position="929"/>
        <end position="1053"/>
    </location>
</feature>
<dbReference type="Pfam" id="PF00550">
    <property type="entry name" value="PP-binding"/>
    <property type="match status" value="1"/>
</dbReference>
<dbReference type="Pfam" id="PF02801">
    <property type="entry name" value="Ketoacyl-synt_C"/>
    <property type="match status" value="1"/>
</dbReference>
<evidence type="ECO:0000256" key="3">
    <source>
        <dbReference type="ARBA" id="ARBA00022553"/>
    </source>
</evidence>
<dbReference type="InterPro" id="IPR016035">
    <property type="entry name" value="Acyl_Trfase/lysoPLipase"/>
</dbReference>
<keyword evidence="14" id="KW-1185">Reference proteome</keyword>
<dbReference type="SUPFAM" id="SSF55048">
    <property type="entry name" value="Probable ACP-binding domain of malonyl-CoA ACP transacylase"/>
    <property type="match status" value="1"/>
</dbReference>
<dbReference type="InterPro" id="IPR057326">
    <property type="entry name" value="KR_dom"/>
</dbReference>